<keyword evidence="1" id="KW-0143">Chaperone</keyword>
<sequence length="312" mass="34453">MMKMETISPSATGVEATKAFASGREWPVNGPAAWEVRPCGMLVQKRGSEDGVAAVPVPVIRVRVKHESSFHEMCISSQATFGELKKLLAGRTGLHPQDQKILFKDKERESAAFLDLAGVKDRSKLIVVKDPTAQAKRFVEMRRAVKVEKAAKSISEVSLQVDKLASQVSELEAIVLKGGKVAEREVLNLIELLMNLLLKLDGIIADGDVKLERKFQVRRVQKYVEALDVLKNKNSMPSADNHRQSHRPPQHQQKQQTNQSPALPRPMPSVIVTTKWETFDSLFSPAPSAPTSAAATAASSEAPTPRFDWELF</sequence>
<name>A0A2I0B1H1_9ASPA</name>
<dbReference type="STRING" id="1088818.A0A2I0B1H1"/>
<dbReference type="InterPro" id="IPR039773">
    <property type="entry name" value="BAG_chaperone_regulator"/>
</dbReference>
<evidence type="ECO:0000313" key="6">
    <source>
        <dbReference type="Proteomes" id="UP000236161"/>
    </source>
</evidence>
<dbReference type="GO" id="GO:0050821">
    <property type="term" value="P:protein stabilization"/>
    <property type="evidence" value="ECO:0007669"/>
    <property type="project" value="TreeGrafter"/>
</dbReference>
<dbReference type="PANTHER" id="PTHR12329:SF11">
    <property type="entry name" value="BAG FAMILY MOLECULAR CHAPERONE REGULATOR 1"/>
    <property type="match status" value="1"/>
</dbReference>
<keyword evidence="6" id="KW-1185">Reference proteome</keyword>
<gene>
    <name evidence="5" type="primary">BAG3</name>
    <name evidence="5" type="ORF">AXF42_Ash018621</name>
</gene>
<evidence type="ECO:0000259" key="4">
    <source>
        <dbReference type="PROSITE" id="PS51035"/>
    </source>
</evidence>
<dbReference type="InterPro" id="IPR000626">
    <property type="entry name" value="Ubiquitin-like_dom"/>
</dbReference>
<dbReference type="Proteomes" id="UP000236161">
    <property type="component" value="Unassembled WGS sequence"/>
</dbReference>
<evidence type="ECO:0000256" key="2">
    <source>
        <dbReference type="SAM" id="MobiDB-lite"/>
    </source>
</evidence>
<evidence type="ECO:0000256" key="1">
    <source>
        <dbReference type="ARBA" id="ARBA00023186"/>
    </source>
</evidence>
<dbReference type="InterPro" id="IPR036533">
    <property type="entry name" value="BAG_dom_sf"/>
</dbReference>
<dbReference type="InterPro" id="IPR003103">
    <property type="entry name" value="BAG_domain"/>
</dbReference>
<feature type="region of interest" description="Disordered" evidence="2">
    <location>
        <begin position="231"/>
        <end position="267"/>
    </location>
</feature>
<dbReference type="Gene3D" id="1.20.58.120">
    <property type="entry name" value="BAG domain"/>
    <property type="match status" value="1"/>
</dbReference>
<dbReference type="GO" id="GO:0005737">
    <property type="term" value="C:cytoplasm"/>
    <property type="evidence" value="ECO:0007669"/>
    <property type="project" value="TreeGrafter"/>
</dbReference>
<dbReference type="GO" id="GO:0000774">
    <property type="term" value="F:adenyl-nucleotide exchange factor activity"/>
    <property type="evidence" value="ECO:0007669"/>
    <property type="project" value="TreeGrafter"/>
</dbReference>
<organism evidence="5 6">
    <name type="scientific">Apostasia shenzhenica</name>
    <dbReference type="NCBI Taxonomy" id="1088818"/>
    <lineage>
        <taxon>Eukaryota</taxon>
        <taxon>Viridiplantae</taxon>
        <taxon>Streptophyta</taxon>
        <taxon>Embryophyta</taxon>
        <taxon>Tracheophyta</taxon>
        <taxon>Spermatophyta</taxon>
        <taxon>Magnoliopsida</taxon>
        <taxon>Liliopsida</taxon>
        <taxon>Asparagales</taxon>
        <taxon>Orchidaceae</taxon>
        <taxon>Apostasioideae</taxon>
        <taxon>Apostasia</taxon>
    </lineage>
</organism>
<dbReference type="PANTHER" id="PTHR12329">
    <property type="entry name" value="BCL2-ASSOCIATED ATHANOGENE"/>
    <property type="match status" value="1"/>
</dbReference>
<dbReference type="Pfam" id="PF00240">
    <property type="entry name" value="ubiquitin"/>
    <property type="match status" value="1"/>
</dbReference>
<reference evidence="5 6" key="1">
    <citation type="journal article" date="2017" name="Nature">
        <title>The Apostasia genome and the evolution of orchids.</title>
        <authorList>
            <person name="Zhang G.Q."/>
            <person name="Liu K.W."/>
            <person name="Li Z."/>
            <person name="Lohaus R."/>
            <person name="Hsiao Y.Y."/>
            <person name="Niu S.C."/>
            <person name="Wang J.Y."/>
            <person name="Lin Y.C."/>
            <person name="Xu Q."/>
            <person name="Chen L.J."/>
            <person name="Yoshida K."/>
            <person name="Fujiwara S."/>
            <person name="Wang Z.W."/>
            <person name="Zhang Y.Q."/>
            <person name="Mitsuda N."/>
            <person name="Wang M."/>
            <person name="Liu G.H."/>
            <person name="Pecoraro L."/>
            <person name="Huang H.X."/>
            <person name="Xiao X.J."/>
            <person name="Lin M."/>
            <person name="Wu X.Y."/>
            <person name="Wu W.L."/>
            <person name="Chen Y.Y."/>
            <person name="Chang S.B."/>
            <person name="Sakamoto S."/>
            <person name="Ohme-Takagi M."/>
            <person name="Yagi M."/>
            <person name="Zeng S.J."/>
            <person name="Shen C.Y."/>
            <person name="Yeh C.M."/>
            <person name="Luo Y.B."/>
            <person name="Tsai W.C."/>
            <person name="Van de Peer Y."/>
            <person name="Liu Z.J."/>
        </authorList>
    </citation>
    <scope>NUCLEOTIDE SEQUENCE [LARGE SCALE GENOMIC DNA]</scope>
    <source>
        <strain evidence="6">cv. Shenzhen</strain>
        <tissue evidence="5">Stem</tissue>
    </source>
</reference>
<dbReference type="OrthoDB" id="417450at2759"/>
<dbReference type="PROSITE" id="PS50053">
    <property type="entry name" value="UBIQUITIN_2"/>
    <property type="match status" value="1"/>
</dbReference>
<dbReference type="GO" id="GO:0051087">
    <property type="term" value="F:protein-folding chaperone binding"/>
    <property type="evidence" value="ECO:0007669"/>
    <property type="project" value="InterPro"/>
</dbReference>
<proteinExistence type="predicted"/>
<dbReference type="InterPro" id="IPR029071">
    <property type="entry name" value="Ubiquitin-like_domsf"/>
</dbReference>
<dbReference type="PROSITE" id="PS51035">
    <property type="entry name" value="BAG"/>
    <property type="match status" value="1"/>
</dbReference>
<dbReference type="EMBL" id="KZ451927">
    <property type="protein sequence ID" value="PKA61640.1"/>
    <property type="molecule type" value="Genomic_DNA"/>
</dbReference>
<feature type="domain" description="BAG" evidence="4">
    <location>
        <begin position="153"/>
        <end position="231"/>
    </location>
</feature>
<dbReference type="SMART" id="SM00264">
    <property type="entry name" value="BAG"/>
    <property type="match status" value="1"/>
</dbReference>
<evidence type="ECO:0000313" key="5">
    <source>
        <dbReference type="EMBL" id="PKA61640.1"/>
    </source>
</evidence>
<feature type="domain" description="Ubiquitin-like" evidence="3">
    <location>
        <begin position="60"/>
        <end position="128"/>
    </location>
</feature>
<dbReference type="AlphaFoldDB" id="A0A2I0B1H1"/>
<feature type="compositionally biased region" description="Low complexity" evidence="2">
    <location>
        <begin position="250"/>
        <end position="261"/>
    </location>
</feature>
<dbReference type="Pfam" id="PF02179">
    <property type="entry name" value="BAG"/>
    <property type="match status" value="1"/>
</dbReference>
<protein>
    <submittedName>
        <fullName evidence="5">BAG family molecular chaperone regulator 3</fullName>
    </submittedName>
</protein>
<accession>A0A2I0B1H1</accession>
<evidence type="ECO:0000259" key="3">
    <source>
        <dbReference type="PROSITE" id="PS50053"/>
    </source>
</evidence>
<dbReference type="Gene3D" id="3.10.20.90">
    <property type="entry name" value="Phosphatidylinositol 3-kinase Catalytic Subunit, Chain A, domain 1"/>
    <property type="match status" value="1"/>
</dbReference>
<dbReference type="SUPFAM" id="SSF63491">
    <property type="entry name" value="BAG domain"/>
    <property type="match status" value="1"/>
</dbReference>
<dbReference type="SUPFAM" id="SSF54236">
    <property type="entry name" value="Ubiquitin-like"/>
    <property type="match status" value="1"/>
</dbReference>